<dbReference type="InterPro" id="IPR036869">
    <property type="entry name" value="J_dom_sf"/>
</dbReference>
<proteinExistence type="predicted"/>
<dbReference type="CDD" id="cd06257">
    <property type="entry name" value="DnaJ"/>
    <property type="match status" value="1"/>
</dbReference>
<keyword evidence="1" id="KW-0175">Coiled coil</keyword>
<evidence type="ECO:0000256" key="2">
    <source>
        <dbReference type="SAM" id="MobiDB-lite"/>
    </source>
</evidence>
<dbReference type="InterPro" id="IPR001623">
    <property type="entry name" value="DnaJ_domain"/>
</dbReference>
<sequence length="194" mass="21346">MATMKAAAAEVSEEEQTSLAAITAAIKAAEEEEARLAAIKADTSMDPPAVRTNRSREDFLAILTGVREPDVEATAREVKANPEIRQELQRRYRSLAARYHPDQQRRLFGEEAQSGSQEYQHLNEAYSTLTREGGEGGSSSQATAASEPSEDGESGGSSGKREWKWSVDAPRPKGVSDIYRAAQQRAVSDYWQQR</sequence>
<dbReference type="SUPFAM" id="SSF46565">
    <property type="entry name" value="Chaperone J-domain"/>
    <property type="match status" value="1"/>
</dbReference>
<feature type="region of interest" description="Disordered" evidence="2">
    <location>
        <begin position="95"/>
        <end position="177"/>
    </location>
</feature>
<organism evidence="4">
    <name type="scientific">Octactis speculum</name>
    <dbReference type="NCBI Taxonomy" id="3111310"/>
    <lineage>
        <taxon>Eukaryota</taxon>
        <taxon>Sar</taxon>
        <taxon>Stramenopiles</taxon>
        <taxon>Ochrophyta</taxon>
        <taxon>Dictyochophyceae</taxon>
        <taxon>Dictyochales</taxon>
        <taxon>Dictyochaceae</taxon>
        <taxon>Octactis</taxon>
    </lineage>
</organism>
<feature type="compositionally biased region" description="Polar residues" evidence="2">
    <location>
        <begin position="113"/>
        <end position="130"/>
    </location>
</feature>
<protein>
    <recommendedName>
        <fullName evidence="3">J domain-containing protein</fullName>
    </recommendedName>
</protein>
<dbReference type="EMBL" id="HBGS01038475">
    <property type="protein sequence ID" value="CAD9446762.1"/>
    <property type="molecule type" value="Transcribed_RNA"/>
</dbReference>
<reference evidence="4" key="1">
    <citation type="submission" date="2021-01" db="EMBL/GenBank/DDBJ databases">
        <authorList>
            <person name="Corre E."/>
            <person name="Pelletier E."/>
            <person name="Niang G."/>
            <person name="Scheremetjew M."/>
            <person name="Finn R."/>
            <person name="Kale V."/>
            <person name="Holt S."/>
            <person name="Cochrane G."/>
            <person name="Meng A."/>
            <person name="Brown T."/>
            <person name="Cohen L."/>
        </authorList>
    </citation>
    <scope>NUCLEOTIDE SEQUENCE</scope>
    <source>
        <strain evidence="4">CCMP1381</strain>
    </source>
</reference>
<dbReference type="Pfam" id="PF00226">
    <property type="entry name" value="DnaJ"/>
    <property type="match status" value="1"/>
</dbReference>
<feature type="coiled-coil region" evidence="1">
    <location>
        <begin position="12"/>
        <end position="42"/>
    </location>
</feature>
<feature type="domain" description="J" evidence="3">
    <location>
        <begin position="58"/>
        <end position="134"/>
    </location>
</feature>
<dbReference type="PROSITE" id="PS50076">
    <property type="entry name" value="DNAJ_2"/>
    <property type="match status" value="1"/>
</dbReference>
<evidence type="ECO:0000256" key="1">
    <source>
        <dbReference type="SAM" id="Coils"/>
    </source>
</evidence>
<name>A0A7S2D7G3_9STRA</name>
<gene>
    <name evidence="4" type="ORF">DSPE1174_LOCUS19920</name>
</gene>
<feature type="compositionally biased region" description="Basic and acidic residues" evidence="2">
    <location>
        <begin position="99"/>
        <end position="109"/>
    </location>
</feature>
<accession>A0A7S2D7G3</accession>
<dbReference type="Gene3D" id="1.10.287.110">
    <property type="entry name" value="DnaJ domain"/>
    <property type="match status" value="1"/>
</dbReference>
<evidence type="ECO:0000259" key="3">
    <source>
        <dbReference type="PROSITE" id="PS50076"/>
    </source>
</evidence>
<dbReference type="AlphaFoldDB" id="A0A7S2D7G3"/>
<evidence type="ECO:0000313" key="4">
    <source>
        <dbReference type="EMBL" id="CAD9446762.1"/>
    </source>
</evidence>